<evidence type="ECO:0000313" key="3">
    <source>
        <dbReference type="EMBL" id="MBU5671336.1"/>
    </source>
</evidence>
<feature type="domain" description="SLH" evidence="2">
    <location>
        <begin position="2015"/>
        <end position="2069"/>
    </location>
</feature>
<dbReference type="Pfam" id="PF00395">
    <property type="entry name" value="SLH"/>
    <property type="match status" value="3"/>
</dbReference>
<feature type="domain" description="SLH" evidence="2">
    <location>
        <begin position="1889"/>
        <end position="1949"/>
    </location>
</feature>
<dbReference type="Proteomes" id="UP000743001">
    <property type="component" value="Unassembled WGS sequence"/>
</dbReference>
<evidence type="ECO:0000313" key="4">
    <source>
        <dbReference type="Proteomes" id="UP000743001"/>
    </source>
</evidence>
<dbReference type="InterPro" id="IPR001119">
    <property type="entry name" value="SLH_dom"/>
</dbReference>
<dbReference type="PANTHER" id="PTHR43308">
    <property type="entry name" value="OUTER MEMBRANE PROTEIN ALPHA-RELATED"/>
    <property type="match status" value="1"/>
</dbReference>
<protein>
    <submittedName>
        <fullName evidence="3">S-layer homology domain-containing protein</fullName>
    </submittedName>
</protein>
<reference evidence="3 4" key="1">
    <citation type="submission" date="2021-06" db="EMBL/GenBank/DDBJ databases">
        <authorList>
            <person name="Sun Q."/>
            <person name="Li D."/>
        </authorList>
    </citation>
    <scope>NUCLEOTIDE SEQUENCE [LARGE SCALE GENOMIC DNA]</scope>
    <source>
        <strain evidence="3 4">MSJ-6</strain>
    </source>
</reference>
<sequence length="2069" mass="214638">MLGTSMIRADEAVIEIFSAEELAMIGVDPAYPDNGQYVLMQDIDLTGFGNWQPISHSNYDGFTGHFNGNGNTIHGLTIQVGVEYNQGLFSKIGKGGFVENLNLEAVSISTDGSAAGGLAGWNDGTITGIQVTGGSVTARSEVGGLIGRNIGTISNAMTAVSVEALNDSSWAGGLVGIDYGGVRSSSASGSVTGVRTVGGLIGQSSGNLQDVSASGDVQGESGIGGLIGYFEGTGNQLINGEATGKVSGTSGIGGLIGSASPGVAMVSGSMASGDVIAGDYYAGGLIGSNGAPISNSHAGGNVSGTLFAGGLAGRNTGNIADSSASGNVSGSDYVGGLVGDNEGFLSGVHATGTVTASGSTSGYIGGLIGQNNNDVTDSYAEGDVIADGSSVGGLIGYQYQKSVRNSYALGQVQGMSSAGGLIGNANYATLSNSYAAGSVLGTDKAGGLLGSGMTTVIEHSSASGMVEGTDRVGGLAGGMTFGSKIINSYAAGSVTGQERVGGLIGEGEEYSGQTIQIMNGTAFGDVQGATRVGGLAGFCSCSIDQSYAMGEITGISGSGIGGLVGYLQYGYLKNSYASGNITGSDAITVGGLVGYANNSVEFSYATGNIRGSFTTYGGFAGSVKSGSTLKNAYYSGDATGGNTLGTYRTAEQIKQKDQLSGFSFVSSGSLTKPWLIVPGETAPFPRNEYAAQPVIQMNTSSSTTLTLGENLNFSGVVALESETNPYVDSRMKPLYAYYTILDQNGRAMVTHSMMNITNPGETEAFGESVTIDSRFPVNQNYTLEIWAMTKKGGVAVHSQPFQVIVPVEMTLHGELADGTVYMENEWTQEAVYIRADFLNDVADKRQYSITDASIVDPASITDWINYAEPIAIRSSGAYKVWVRTENGIGMDSHQSFQIGIDTDAPATPVLHAAGPINSEAWSNGPVTLTISEGADALSGPDYSEYKLGADGTWTRYAGGIEWGTEGITEIKARTVDKAGNIGPEAELELKLDLTGPSEPTIQVAGAANGTGSWANNSVSVEITEGVDMLSGVNYTEYKLGTNGVWTQYIDSLTLSNEGITEVYARTVDRAGNLGAEAKGEVKLDLSDPAAPTIQVEGAPASGSWTRGPAAVTIIEGADTLSGPDYTEYKLGAHGAWTSYTSDFVLGDEGITEVYARTVDKAGNIGPAAEFEAKVDMTVPSEPIIQMGGPFVDGWATGPITVTISDGADMQSGVDYTEYKIGASGAWSKYTAGFTINTEGVTEIYARTMDKVGHAGLEAKAAANVDITGPAAPTIQVSGATGAENWADGPITIRITDGTDDQSGAGYSEYKIGSSGAWTTYTSEFTVNDEGVTMIYTRTVDKAGNIGMEAEYEAKIDTTGPAEPAIQVTGSLNTNGWSGTPVSVKIVEGADVLSGSDHTEFKVGASGAWTAYTSEFTVSDEGVTMIYARTVDKAGNAGTEAEQEAKVDTTGPSEPEIQLKGTISPNGWSGRPVTVAILEGNDAHSGADYTEYKLGANGAWTPYTAEFVLNDEGITKIYARTVDRAGNVGAETEREGKLDLTGPLAPIIQTAGTAGIEDWWTEPVAVLISEGADTYSGADYTEYKLGASGAWTTYTGDLTLNIEGITKIYARTVDMAGNAGAEADLEIKLDMTGPSEPVIDLTGPGAPNGNDSWDVGPITVSIDDGLDDWSGTDYTEYKINDGQWTKVTTSFTVGDAYETMVYARSIDLVGNLGKEHSRKVTITSKRPQPPSGGGGGGTSAPAPTTTQAPPAQGQATLPAGEAGYLERNRTIYVSIPKGATNRELLITLEPSRENPALPEELKAKRITGVYELSGGLAGRLLREITVAFEVDASLLESNEKAEIFLYSEEEQIWISLGGELTGSRLTAQTDQFGLFAVFAVDTGRNKAEERPVQSLSDLQGHWAAESIRTALEMGIVKGYTDGTFKPNHQVSRAEFIVMLVNALKLNEATGGLHFTDASKIGQWAVSAIAQALASGIVNGYEDGSFRPDKPITRAEMASMLANALGLRGEGAAVTGFADDSSIPGWVKDAAEALRSLGIVSGRSDNKFAPDSLASRAEAITVILRMLEHRN</sequence>
<dbReference type="RefSeq" id="WP_216477738.1">
    <property type="nucleotide sequence ID" value="NZ_JAHLQJ010000004.1"/>
</dbReference>
<evidence type="ECO:0000256" key="1">
    <source>
        <dbReference type="SAM" id="MobiDB-lite"/>
    </source>
</evidence>
<feature type="domain" description="SLH" evidence="2">
    <location>
        <begin position="1950"/>
        <end position="2013"/>
    </location>
</feature>
<dbReference type="NCBIfam" id="NF047446">
    <property type="entry name" value="barrel_OmpL47"/>
    <property type="match status" value="9"/>
</dbReference>
<dbReference type="InterPro" id="IPR051465">
    <property type="entry name" value="Cell_Envelope_Struct_Comp"/>
</dbReference>
<dbReference type="InterPro" id="IPR058094">
    <property type="entry name" value="Ig-like_OmpL47-like"/>
</dbReference>
<dbReference type="PANTHER" id="PTHR43308:SF5">
    <property type="entry name" value="S-LAYER PROTEIN _ PEPTIDOGLYCAN ENDO-BETA-N-ACETYLGLUCOSAMINIDASE"/>
    <property type="match status" value="1"/>
</dbReference>
<gene>
    <name evidence="3" type="ORF">KQJ23_05750</name>
</gene>
<comment type="caution">
    <text evidence="3">The sequence shown here is derived from an EMBL/GenBank/DDBJ whole genome shotgun (WGS) entry which is preliminary data.</text>
</comment>
<feature type="compositionally biased region" description="Low complexity" evidence="1">
    <location>
        <begin position="1738"/>
        <end position="1759"/>
    </location>
</feature>
<feature type="region of interest" description="Disordered" evidence="1">
    <location>
        <begin position="1715"/>
        <end position="1759"/>
    </location>
</feature>
<keyword evidence="4" id="KW-1185">Reference proteome</keyword>
<accession>A0ABS6FMZ9</accession>
<dbReference type="PROSITE" id="PS51272">
    <property type="entry name" value="SLH"/>
    <property type="match status" value="3"/>
</dbReference>
<name>A0ABS6FMZ9_9BACL</name>
<dbReference type="InterPro" id="IPR011493">
    <property type="entry name" value="GLUG"/>
</dbReference>
<proteinExistence type="predicted"/>
<organism evidence="3 4">
    <name type="scientific">Paenibacillus brevis</name>
    <dbReference type="NCBI Taxonomy" id="2841508"/>
    <lineage>
        <taxon>Bacteria</taxon>
        <taxon>Bacillati</taxon>
        <taxon>Bacillota</taxon>
        <taxon>Bacilli</taxon>
        <taxon>Bacillales</taxon>
        <taxon>Paenibacillaceae</taxon>
        <taxon>Paenibacillus</taxon>
    </lineage>
</organism>
<evidence type="ECO:0000259" key="2">
    <source>
        <dbReference type="PROSITE" id="PS51272"/>
    </source>
</evidence>
<dbReference type="Pfam" id="PF07581">
    <property type="entry name" value="Glug"/>
    <property type="match status" value="1"/>
</dbReference>
<dbReference type="EMBL" id="JAHLQJ010000004">
    <property type="protein sequence ID" value="MBU5671336.1"/>
    <property type="molecule type" value="Genomic_DNA"/>
</dbReference>